<feature type="transmembrane region" description="Helical" evidence="1">
    <location>
        <begin position="7"/>
        <end position="25"/>
    </location>
</feature>
<feature type="transmembrane region" description="Helical" evidence="1">
    <location>
        <begin position="138"/>
        <end position="159"/>
    </location>
</feature>
<evidence type="ECO:0008006" key="4">
    <source>
        <dbReference type="Google" id="ProtNLM"/>
    </source>
</evidence>
<evidence type="ECO:0000313" key="2">
    <source>
        <dbReference type="EMBL" id="CCO48687.1"/>
    </source>
</evidence>
<protein>
    <recommendedName>
        <fullName evidence="4">DUF2878 domain-containing protein</fullName>
    </recommendedName>
</protein>
<dbReference type="Pfam" id="PF11086">
    <property type="entry name" value="DUF2878"/>
    <property type="match status" value="1"/>
</dbReference>
<dbReference type="Proteomes" id="UP000018211">
    <property type="component" value="Unassembled WGS sequence"/>
</dbReference>
<dbReference type="AlphaFoldDB" id="A0AAV2VVN4"/>
<feature type="transmembrane region" description="Helical" evidence="1">
    <location>
        <begin position="111"/>
        <end position="132"/>
    </location>
</feature>
<keyword evidence="1" id="KW-1133">Transmembrane helix</keyword>
<feature type="transmembrane region" description="Helical" evidence="1">
    <location>
        <begin position="31"/>
        <end position="47"/>
    </location>
</feature>
<organism evidence="2 3">
    <name type="scientific">Vibrio nigripulchritudo SOn1</name>
    <dbReference type="NCBI Taxonomy" id="1238450"/>
    <lineage>
        <taxon>Bacteria</taxon>
        <taxon>Pseudomonadati</taxon>
        <taxon>Pseudomonadota</taxon>
        <taxon>Gammaproteobacteria</taxon>
        <taxon>Vibrionales</taxon>
        <taxon>Vibrionaceae</taxon>
        <taxon>Vibrio</taxon>
    </lineage>
</organism>
<evidence type="ECO:0000256" key="1">
    <source>
        <dbReference type="SAM" id="Phobius"/>
    </source>
</evidence>
<proteinExistence type="predicted"/>
<evidence type="ECO:0000313" key="3">
    <source>
        <dbReference type="Proteomes" id="UP000018211"/>
    </source>
</evidence>
<dbReference type="InterPro" id="IPR021306">
    <property type="entry name" value="DUF2878"/>
</dbReference>
<gene>
    <name evidence="2" type="ORF">VIBNISOn1_60006</name>
</gene>
<accession>A0AAV2VVN4</accession>
<feature type="transmembrane region" description="Helical" evidence="1">
    <location>
        <begin position="54"/>
        <end position="71"/>
    </location>
</feature>
<dbReference type="EMBL" id="CAOF01000153">
    <property type="protein sequence ID" value="CCO48687.1"/>
    <property type="molecule type" value="Genomic_DNA"/>
</dbReference>
<reference evidence="2 3" key="1">
    <citation type="journal article" date="2013" name="ISME J.">
        <title>Comparative genomics of pathogenic lineages of Vibrio nigripulchritudo identifies virulence-associated traits.</title>
        <authorList>
            <person name="Goudenege D."/>
            <person name="Labreuche Y."/>
            <person name="Krin E."/>
            <person name="Ansquer D."/>
            <person name="Mangenot S."/>
            <person name="Calteau A."/>
            <person name="Medigue C."/>
            <person name="Mazel D."/>
            <person name="Polz M.F."/>
            <person name="Le Roux F."/>
        </authorList>
    </citation>
    <scope>NUCLEOTIDE SEQUENCE [LARGE SCALE GENOMIC DNA]</scope>
    <source>
        <strain evidence="2 3">SOn1</strain>
    </source>
</reference>
<feature type="transmembrane region" description="Helical" evidence="1">
    <location>
        <begin position="83"/>
        <end position="99"/>
    </location>
</feature>
<name>A0AAV2VVN4_9VIBR</name>
<keyword evidence="1" id="KW-0812">Transmembrane</keyword>
<sequence>MISKSNVPVIASSLWFQGLWFLAVIGRENTQAWLVVASVLTLLFCFVDEVKKLRLIFAVSVLGILVDHINWQTGLFTFSSVSFPAWLTLLWGLFGWYAVQMRSLVNRYPRIFVSLLVGVSGSLSYFAGYRLGAVDWELGVLLTLSILFLEWFLLGYFVTKLLSSRWGML</sequence>
<keyword evidence="1" id="KW-0472">Membrane</keyword>
<comment type="caution">
    <text evidence="2">The sequence shown here is derived from an EMBL/GenBank/DDBJ whole genome shotgun (WGS) entry which is preliminary data.</text>
</comment>
<dbReference type="RefSeq" id="WP_022613102.1">
    <property type="nucleotide sequence ID" value="NZ_LK391965.1"/>
</dbReference>